<dbReference type="Pfam" id="PF01844">
    <property type="entry name" value="HNH"/>
    <property type="match status" value="1"/>
</dbReference>
<evidence type="ECO:0000259" key="1">
    <source>
        <dbReference type="Pfam" id="PF01844"/>
    </source>
</evidence>
<evidence type="ECO:0000313" key="3">
    <source>
        <dbReference type="Proteomes" id="UP000461443"/>
    </source>
</evidence>
<evidence type="ECO:0000313" key="2">
    <source>
        <dbReference type="EMBL" id="NDL62567.1"/>
    </source>
</evidence>
<comment type="caution">
    <text evidence="2">The sequence shown here is derived from an EMBL/GenBank/DDBJ whole genome shotgun (WGS) entry which is preliminary data.</text>
</comment>
<accession>A0A845SGX0</accession>
<feature type="domain" description="HNH" evidence="1">
    <location>
        <begin position="34"/>
        <end position="79"/>
    </location>
</feature>
<dbReference type="GO" id="GO:0004519">
    <property type="term" value="F:endonuclease activity"/>
    <property type="evidence" value="ECO:0007669"/>
    <property type="project" value="InterPro"/>
</dbReference>
<dbReference type="RefSeq" id="WP_162365289.1">
    <property type="nucleotide sequence ID" value="NZ_WUBS01000004.1"/>
</dbReference>
<proteinExistence type="predicted"/>
<dbReference type="Gene3D" id="1.10.30.50">
    <property type="match status" value="1"/>
</dbReference>
<dbReference type="InterPro" id="IPR003615">
    <property type="entry name" value="HNH_nuc"/>
</dbReference>
<name>A0A845SGX0_9GAMM</name>
<reference evidence="2 3" key="2">
    <citation type="submission" date="2020-02" db="EMBL/GenBank/DDBJ databases">
        <title>The new genus of Enterobacteriales.</title>
        <authorList>
            <person name="Kim I.S."/>
        </authorList>
    </citation>
    <scope>NUCLEOTIDE SEQUENCE [LARGE SCALE GENOMIC DNA]</scope>
    <source>
        <strain evidence="2 3">SAP-6</strain>
    </source>
</reference>
<protein>
    <recommendedName>
        <fullName evidence="1">HNH domain-containing protein</fullName>
    </recommendedName>
</protein>
<dbReference type="EMBL" id="WUBS01000004">
    <property type="protein sequence ID" value="NDL62567.1"/>
    <property type="molecule type" value="Genomic_DNA"/>
</dbReference>
<gene>
    <name evidence="2" type="ORF">GRH90_07345</name>
</gene>
<reference evidence="2 3" key="1">
    <citation type="submission" date="2019-12" db="EMBL/GenBank/DDBJ databases">
        <authorList>
            <person name="Lee S.D."/>
        </authorList>
    </citation>
    <scope>NUCLEOTIDE SEQUENCE [LARGE SCALE GENOMIC DNA]</scope>
    <source>
        <strain evidence="2 3">SAP-6</strain>
    </source>
</reference>
<dbReference type="Proteomes" id="UP000461443">
    <property type="component" value="Unassembled WGS sequence"/>
</dbReference>
<dbReference type="GO" id="GO:0008270">
    <property type="term" value="F:zinc ion binding"/>
    <property type="evidence" value="ECO:0007669"/>
    <property type="project" value="InterPro"/>
</dbReference>
<dbReference type="CDD" id="cd00085">
    <property type="entry name" value="HNHc"/>
    <property type="match status" value="1"/>
</dbReference>
<dbReference type="InterPro" id="IPR002711">
    <property type="entry name" value="HNH"/>
</dbReference>
<dbReference type="GO" id="GO:0003676">
    <property type="term" value="F:nucleic acid binding"/>
    <property type="evidence" value="ECO:0007669"/>
    <property type="project" value="InterPro"/>
</dbReference>
<keyword evidence="3" id="KW-1185">Reference proteome</keyword>
<dbReference type="AlphaFoldDB" id="A0A845SGX0"/>
<sequence>MRPLNKRSFTARKAEYKPYGSAKTDLMRAIGAYCSYCERHSYSCGIDVEHIRHKSQYIERMNLWSNFLLACKNCNSVKGVNAVKDMYFPTVSDTFRIFAYHWDGRVDINRAALACPAAREKARSLIRLVGLDRRPGHPDYSPRDKRWSDRRAIWALAERYLTPWRAGVLDALVIVDLAKLSGGWSIWMTVFKDEKRVLDKLIVDFPCTRLEYFSLA</sequence>
<organism evidence="2 3">
    <name type="scientific">Acerihabitans arboris</name>
    <dbReference type="NCBI Taxonomy" id="2691583"/>
    <lineage>
        <taxon>Bacteria</taxon>
        <taxon>Pseudomonadati</taxon>
        <taxon>Pseudomonadota</taxon>
        <taxon>Gammaproteobacteria</taxon>
        <taxon>Enterobacterales</taxon>
        <taxon>Pectobacteriaceae</taxon>
        <taxon>Acerihabitans</taxon>
    </lineage>
</organism>